<dbReference type="AlphaFoldDB" id="A0A0G4FFT1"/>
<evidence type="ECO:0000313" key="3">
    <source>
        <dbReference type="EMBL" id="CEM12042.1"/>
    </source>
</evidence>
<feature type="compositionally biased region" description="Acidic residues" evidence="1">
    <location>
        <begin position="157"/>
        <end position="169"/>
    </location>
</feature>
<dbReference type="GO" id="GO:0005524">
    <property type="term" value="F:ATP binding"/>
    <property type="evidence" value="ECO:0007669"/>
    <property type="project" value="InterPro"/>
</dbReference>
<protein>
    <recommendedName>
        <fullName evidence="2">AAA+ ATPase domain-containing protein</fullName>
    </recommendedName>
</protein>
<dbReference type="VEuPathDB" id="CryptoDB:Vbra_9139"/>
<dbReference type="Pfam" id="PF00004">
    <property type="entry name" value="AAA"/>
    <property type="match status" value="1"/>
</dbReference>
<dbReference type="SMART" id="SM00382">
    <property type="entry name" value="AAA"/>
    <property type="match status" value="1"/>
</dbReference>
<dbReference type="InterPro" id="IPR050304">
    <property type="entry name" value="MT-severing_AAA_ATPase"/>
</dbReference>
<sequence>MVEPFGESVGLPFSLDLTQRLINRRLMCCTQGAREEERHGQMEISVAALAIHCATEGENGALCVDWLAAYLDRLHEQSAAGGRGVFELHMIDAAAICRGFGPAEALRRRYAAILGAPYSSSAVRRLIVISHLDCLPMASGVTDDVAHTHVGSPDSPDLSDDDHEADIDEPQQHTPGAAEGVSGIDALISEGDESLQMFHDMRCALRLMREVGGCLVVALLRDRPSRAIGDMFDVVLPLEPPSFRQRMQWIRHLLARWGMEDEQLTREAAQRTAGRSWTGVYRLCSEIASAPSSGEPGVVSNALSVLAKGANQPYVISPDALRPHLQGPCERLRRLFERAERYEDAEAAPSESECSSVLLLGPSGSGKSTLGRALSSLGGVSVFSLTIPNTVHGIVGLSQSLLRERFELAYASHPSVLFIDDIEEIFGTKHTHNRLTRDLLAVFAGLLDEFMAPNLMLVCTSRCEACDLPAAILLRIDLQLILRH</sequence>
<dbReference type="Proteomes" id="UP000041254">
    <property type="component" value="Unassembled WGS sequence"/>
</dbReference>
<dbReference type="PANTHER" id="PTHR23074:SF83">
    <property type="entry name" value="VACUOLAR PROTEIN SORTING-ASSOCIATED PROTEIN 4A"/>
    <property type="match status" value="1"/>
</dbReference>
<evidence type="ECO:0000259" key="2">
    <source>
        <dbReference type="SMART" id="SM00382"/>
    </source>
</evidence>
<evidence type="ECO:0000256" key="1">
    <source>
        <dbReference type="SAM" id="MobiDB-lite"/>
    </source>
</evidence>
<accession>A0A0G4FFT1</accession>
<dbReference type="PANTHER" id="PTHR23074">
    <property type="entry name" value="AAA DOMAIN-CONTAINING"/>
    <property type="match status" value="1"/>
</dbReference>
<name>A0A0G4FFT1_VITBC</name>
<dbReference type="InParanoid" id="A0A0G4FFT1"/>
<dbReference type="GO" id="GO:0007033">
    <property type="term" value="P:vacuole organization"/>
    <property type="evidence" value="ECO:0007669"/>
    <property type="project" value="TreeGrafter"/>
</dbReference>
<keyword evidence="4" id="KW-1185">Reference proteome</keyword>
<dbReference type="GO" id="GO:0016197">
    <property type="term" value="P:endosomal transport"/>
    <property type="evidence" value="ECO:0007669"/>
    <property type="project" value="TreeGrafter"/>
</dbReference>
<feature type="domain" description="AAA+ ATPase" evidence="2">
    <location>
        <begin position="353"/>
        <end position="482"/>
    </location>
</feature>
<dbReference type="EMBL" id="CDMY01000431">
    <property type="protein sequence ID" value="CEM12042.1"/>
    <property type="molecule type" value="Genomic_DNA"/>
</dbReference>
<dbReference type="InterPro" id="IPR027417">
    <property type="entry name" value="P-loop_NTPase"/>
</dbReference>
<proteinExistence type="predicted"/>
<gene>
    <name evidence="3" type="ORF">Vbra_9139</name>
</gene>
<dbReference type="STRING" id="1169540.A0A0G4FFT1"/>
<dbReference type="Gene3D" id="3.40.50.300">
    <property type="entry name" value="P-loop containing nucleotide triphosphate hydrolases"/>
    <property type="match status" value="1"/>
</dbReference>
<feature type="region of interest" description="Disordered" evidence="1">
    <location>
        <begin position="145"/>
        <end position="179"/>
    </location>
</feature>
<evidence type="ECO:0000313" key="4">
    <source>
        <dbReference type="Proteomes" id="UP000041254"/>
    </source>
</evidence>
<dbReference type="GO" id="GO:0016887">
    <property type="term" value="F:ATP hydrolysis activity"/>
    <property type="evidence" value="ECO:0007669"/>
    <property type="project" value="InterPro"/>
</dbReference>
<reference evidence="3 4" key="1">
    <citation type="submission" date="2014-11" db="EMBL/GenBank/DDBJ databases">
        <authorList>
            <person name="Zhu J."/>
            <person name="Qi W."/>
            <person name="Song R."/>
        </authorList>
    </citation>
    <scope>NUCLEOTIDE SEQUENCE [LARGE SCALE GENOMIC DNA]</scope>
</reference>
<organism evidence="3 4">
    <name type="scientific">Vitrella brassicaformis (strain CCMP3155)</name>
    <dbReference type="NCBI Taxonomy" id="1169540"/>
    <lineage>
        <taxon>Eukaryota</taxon>
        <taxon>Sar</taxon>
        <taxon>Alveolata</taxon>
        <taxon>Colpodellida</taxon>
        <taxon>Vitrellaceae</taxon>
        <taxon>Vitrella</taxon>
    </lineage>
</organism>
<dbReference type="SUPFAM" id="SSF52540">
    <property type="entry name" value="P-loop containing nucleoside triphosphate hydrolases"/>
    <property type="match status" value="1"/>
</dbReference>
<dbReference type="InterPro" id="IPR003593">
    <property type="entry name" value="AAA+_ATPase"/>
</dbReference>
<dbReference type="InterPro" id="IPR003959">
    <property type="entry name" value="ATPase_AAA_core"/>
</dbReference>